<dbReference type="KEGG" id="pcad:112064781"/>
<feature type="region of interest" description="Disordered" evidence="1">
    <location>
        <begin position="194"/>
        <end position="262"/>
    </location>
</feature>
<organism evidence="2 3">
    <name type="scientific">Physeter macrocephalus</name>
    <name type="common">Sperm whale</name>
    <name type="synonym">Physeter catodon</name>
    <dbReference type="NCBI Taxonomy" id="9755"/>
    <lineage>
        <taxon>Eukaryota</taxon>
        <taxon>Metazoa</taxon>
        <taxon>Chordata</taxon>
        <taxon>Craniata</taxon>
        <taxon>Vertebrata</taxon>
        <taxon>Euteleostomi</taxon>
        <taxon>Mammalia</taxon>
        <taxon>Eutheria</taxon>
        <taxon>Laurasiatheria</taxon>
        <taxon>Artiodactyla</taxon>
        <taxon>Whippomorpha</taxon>
        <taxon>Cetacea</taxon>
        <taxon>Odontoceti</taxon>
        <taxon>Physeteridae</taxon>
        <taxon>Physeter</taxon>
    </lineage>
</organism>
<protein>
    <submittedName>
        <fullName evidence="3">Collagen alpha-1(III) chain-like</fullName>
    </submittedName>
</protein>
<dbReference type="AlphaFoldDB" id="A0A2Y9SKM0"/>
<gene>
    <name evidence="3" type="primary">LOC112064781</name>
</gene>
<evidence type="ECO:0000313" key="2">
    <source>
        <dbReference type="Proteomes" id="UP000248484"/>
    </source>
</evidence>
<sequence>MLPFPTPLPRSDLSPFPGRGAGLRYLGSSRTPASVEPRLPGRRAEGPPPFSAKLAAPGGPQDGGNNRAGPSPPRGAAVCGGGAGGEEGARLRPLPAPLGGPGAFEGRASLGPRSEASGPLLQPSARRKAGVLGDGERAEAAGVSASCPPEGPGTLACSARLGGNGTRADHCSQEKREPPIRAFECTKFGGAAEKVERRGEGKEEAPGTISELTVTPPATALAPGGRAGARGRPPRVPVPGPAERGVETAAGREPPVSPRPLQIGLCSREDSSFLSRTLPSTLRPSSSPHFFPGGRVPTHWRPLGWTPGTGEARAPRRAGCVGEAESRWAAAGLARGAPVPGGGHSAKSPAATPGPAHSPMYLWPVRWGRVAAAAAEPGTGPGSQLPALGPRRASGYPGAGVSRPIGARGDSALTAVPGDRSSDIIDNTFLSSCFIPALCTCGGQE</sequence>
<dbReference type="InParanoid" id="A0A2Y9SKM0"/>
<name>A0A2Y9SKM0_PHYMC</name>
<accession>A0A2Y9SKM0</accession>
<keyword evidence="2" id="KW-1185">Reference proteome</keyword>
<proteinExistence type="predicted"/>
<reference evidence="3" key="1">
    <citation type="submission" date="2025-08" db="UniProtKB">
        <authorList>
            <consortium name="RefSeq"/>
        </authorList>
    </citation>
    <scope>IDENTIFICATION</scope>
    <source>
        <tissue evidence="3">Muscle</tissue>
    </source>
</reference>
<evidence type="ECO:0000256" key="1">
    <source>
        <dbReference type="SAM" id="MobiDB-lite"/>
    </source>
</evidence>
<feature type="compositionally biased region" description="Low complexity" evidence="1">
    <location>
        <begin position="211"/>
        <end position="224"/>
    </location>
</feature>
<feature type="region of interest" description="Disordered" evidence="1">
    <location>
        <begin position="1"/>
        <end position="177"/>
    </location>
</feature>
<dbReference type="Proteomes" id="UP000248484">
    <property type="component" value="Chromosome 13"/>
</dbReference>
<feature type="region of interest" description="Disordered" evidence="1">
    <location>
        <begin position="375"/>
        <end position="403"/>
    </location>
</feature>
<dbReference type="RefSeq" id="XP_023978948.1">
    <property type="nucleotide sequence ID" value="XM_024123180.1"/>
</dbReference>
<evidence type="ECO:0000313" key="3">
    <source>
        <dbReference type="RefSeq" id="XP_023978948.1"/>
    </source>
</evidence>
<feature type="compositionally biased region" description="Basic and acidic residues" evidence="1">
    <location>
        <begin position="194"/>
        <end position="205"/>
    </location>
</feature>
<feature type="compositionally biased region" description="Basic and acidic residues" evidence="1">
    <location>
        <begin position="167"/>
        <end position="177"/>
    </location>
</feature>
<dbReference type="GeneID" id="112064781"/>